<dbReference type="PANTHER" id="PTHR22854:SF2">
    <property type="entry name" value="INDOLE-3-GLYCEROL-PHOSPHATE SYNTHASE"/>
    <property type="match status" value="1"/>
</dbReference>
<comment type="catalytic activity">
    <reaction evidence="1 9">
        <text>1-(2-carboxyphenylamino)-1-deoxy-D-ribulose 5-phosphate + H(+) = (1S,2R)-1-C-(indol-3-yl)glycerol 3-phosphate + CO2 + H2O</text>
        <dbReference type="Rhea" id="RHEA:23476"/>
        <dbReference type="ChEBI" id="CHEBI:15377"/>
        <dbReference type="ChEBI" id="CHEBI:15378"/>
        <dbReference type="ChEBI" id="CHEBI:16526"/>
        <dbReference type="ChEBI" id="CHEBI:58613"/>
        <dbReference type="ChEBI" id="CHEBI:58866"/>
        <dbReference type="EC" id="4.1.1.48"/>
    </reaction>
</comment>
<dbReference type="InterPro" id="IPR045186">
    <property type="entry name" value="Indole-3-glycerol_P_synth"/>
</dbReference>
<dbReference type="EC" id="4.1.1.48" evidence="9"/>
<dbReference type="InterPro" id="IPR013798">
    <property type="entry name" value="Indole-3-glycerol_P_synth_dom"/>
</dbReference>
<keyword evidence="4 9" id="KW-0028">Amino-acid biosynthesis</keyword>
<dbReference type="GO" id="GO:0004640">
    <property type="term" value="F:phosphoribosylanthranilate isomerase activity"/>
    <property type="evidence" value="ECO:0007669"/>
    <property type="project" value="TreeGrafter"/>
</dbReference>
<evidence type="ECO:0000313" key="11">
    <source>
        <dbReference type="EMBL" id="SCZ76570.1"/>
    </source>
</evidence>
<evidence type="ECO:0000256" key="5">
    <source>
        <dbReference type="ARBA" id="ARBA00022793"/>
    </source>
</evidence>
<dbReference type="RefSeq" id="WP_092589114.1">
    <property type="nucleotide sequence ID" value="NZ_FMWL01000001.1"/>
</dbReference>
<dbReference type="PANTHER" id="PTHR22854">
    <property type="entry name" value="TRYPTOPHAN BIOSYNTHESIS PROTEIN"/>
    <property type="match status" value="1"/>
</dbReference>
<keyword evidence="5 9" id="KW-0210">Decarboxylase</keyword>
<dbReference type="PROSITE" id="PS00614">
    <property type="entry name" value="IGPS"/>
    <property type="match status" value="1"/>
</dbReference>
<sequence>MILDEIVKKRRVQLAREISEVSRADMKRLALEAVAAVSSGAAVPGRFAKAIAADGLSIIAEVKKASPSKGLIQPDFRPAETAAAYERSGASAISVLTEEAYFQGGSDYLKQVRQAVALPILRKDFIFDDYQIYEAKVIGADAVLLIVAILTDAEIRAFMALAASLGLDALVEVHDEAEMVRAIACGAKLIGINNRDLKTFNVELSTTQRLLPMVPAGTLSISESGIRDARDMETVRTWGADAVLIGETLMRSTDVESTLKALKGVEQ</sequence>
<dbReference type="SUPFAM" id="SSF51366">
    <property type="entry name" value="Ribulose-phoshate binding barrel"/>
    <property type="match status" value="1"/>
</dbReference>
<evidence type="ECO:0000256" key="3">
    <source>
        <dbReference type="ARBA" id="ARBA00008737"/>
    </source>
</evidence>
<evidence type="ECO:0000256" key="6">
    <source>
        <dbReference type="ARBA" id="ARBA00022822"/>
    </source>
</evidence>
<gene>
    <name evidence="9" type="primary">trpC</name>
    <name evidence="11" type="ORF">SAMN03080599_00306</name>
</gene>
<dbReference type="FunFam" id="3.20.20.70:FF:000024">
    <property type="entry name" value="Indole-3-glycerol phosphate synthase"/>
    <property type="match status" value="1"/>
</dbReference>
<evidence type="ECO:0000259" key="10">
    <source>
        <dbReference type="Pfam" id="PF00218"/>
    </source>
</evidence>
<organism evidence="11 12">
    <name type="scientific">Acidaminobacter hydrogenoformans DSM 2784</name>
    <dbReference type="NCBI Taxonomy" id="1120920"/>
    <lineage>
        <taxon>Bacteria</taxon>
        <taxon>Bacillati</taxon>
        <taxon>Bacillota</taxon>
        <taxon>Clostridia</taxon>
        <taxon>Peptostreptococcales</taxon>
        <taxon>Acidaminobacteraceae</taxon>
        <taxon>Acidaminobacter</taxon>
    </lineage>
</organism>
<dbReference type="OrthoDB" id="9804217at2"/>
<comment type="pathway">
    <text evidence="2 9">Amino-acid biosynthesis; L-tryptophan biosynthesis; L-tryptophan from chorismate: step 4/5.</text>
</comment>
<dbReference type="GO" id="GO:0000162">
    <property type="term" value="P:L-tryptophan biosynthetic process"/>
    <property type="evidence" value="ECO:0007669"/>
    <property type="project" value="UniProtKB-UniRule"/>
</dbReference>
<evidence type="ECO:0000256" key="4">
    <source>
        <dbReference type="ARBA" id="ARBA00022605"/>
    </source>
</evidence>
<dbReference type="AlphaFoldDB" id="A0A1G5RRU9"/>
<protein>
    <recommendedName>
        <fullName evidence="9">Indole-3-glycerol phosphate synthase</fullName>
        <shortName evidence="9">IGPS</shortName>
        <ecNumber evidence="9">4.1.1.48</ecNumber>
    </recommendedName>
</protein>
<evidence type="ECO:0000256" key="9">
    <source>
        <dbReference type="HAMAP-Rule" id="MF_00134"/>
    </source>
</evidence>
<dbReference type="GO" id="GO:0004425">
    <property type="term" value="F:indole-3-glycerol-phosphate synthase activity"/>
    <property type="evidence" value="ECO:0007669"/>
    <property type="project" value="UniProtKB-UniRule"/>
</dbReference>
<dbReference type="EMBL" id="FMWL01000001">
    <property type="protein sequence ID" value="SCZ76570.1"/>
    <property type="molecule type" value="Genomic_DNA"/>
</dbReference>
<evidence type="ECO:0000256" key="2">
    <source>
        <dbReference type="ARBA" id="ARBA00004696"/>
    </source>
</evidence>
<dbReference type="HAMAP" id="MF_00134_B">
    <property type="entry name" value="IGPS_B"/>
    <property type="match status" value="1"/>
</dbReference>
<evidence type="ECO:0000256" key="1">
    <source>
        <dbReference type="ARBA" id="ARBA00001633"/>
    </source>
</evidence>
<accession>A0A1G5RRU9</accession>
<evidence type="ECO:0000256" key="7">
    <source>
        <dbReference type="ARBA" id="ARBA00023141"/>
    </source>
</evidence>
<dbReference type="InterPro" id="IPR013785">
    <property type="entry name" value="Aldolase_TIM"/>
</dbReference>
<dbReference type="UniPathway" id="UPA00035">
    <property type="reaction ID" value="UER00043"/>
</dbReference>
<feature type="domain" description="Indole-3-glycerol phosphate synthase" evidence="10">
    <location>
        <begin position="3"/>
        <end position="262"/>
    </location>
</feature>
<dbReference type="CDD" id="cd00331">
    <property type="entry name" value="IGPS"/>
    <property type="match status" value="1"/>
</dbReference>
<proteinExistence type="inferred from homology"/>
<dbReference type="Gene3D" id="3.20.20.70">
    <property type="entry name" value="Aldolase class I"/>
    <property type="match status" value="1"/>
</dbReference>
<dbReference type="STRING" id="1120920.SAMN03080599_00306"/>
<dbReference type="HAMAP" id="MF_00134_A">
    <property type="entry name" value="IGPS_A"/>
    <property type="match status" value="1"/>
</dbReference>
<evidence type="ECO:0000313" key="12">
    <source>
        <dbReference type="Proteomes" id="UP000199208"/>
    </source>
</evidence>
<dbReference type="Proteomes" id="UP000199208">
    <property type="component" value="Unassembled WGS sequence"/>
</dbReference>
<dbReference type="NCBIfam" id="NF001377">
    <property type="entry name" value="PRK00278.2-4"/>
    <property type="match status" value="1"/>
</dbReference>
<dbReference type="Pfam" id="PF00218">
    <property type="entry name" value="IGPS"/>
    <property type="match status" value="1"/>
</dbReference>
<comment type="similarity">
    <text evidence="3 9">Belongs to the TrpC family.</text>
</comment>
<dbReference type="InterPro" id="IPR001468">
    <property type="entry name" value="Indole-3-GlycerolPSynthase_CS"/>
</dbReference>
<keyword evidence="6 9" id="KW-0822">Tryptophan biosynthesis</keyword>
<reference evidence="11 12" key="1">
    <citation type="submission" date="2016-10" db="EMBL/GenBank/DDBJ databases">
        <authorList>
            <person name="de Groot N.N."/>
        </authorList>
    </citation>
    <scope>NUCLEOTIDE SEQUENCE [LARGE SCALE GENOMIC DNA]</scope>
    <source>
        <strain evidence="11 12">DSM 2784</strain>
    </source>
</reference>
<evidence type="ECO:0000256" key="8">
    <source>
        <dbReference type="ARBA" id="ARBA00023239"/>
    </source>
</evidence>
<dbReference type="InterPro" id="IPR011060">
    <property type="entry name" value="RibuloseP-bd_barrel"/>
</dbReference>
<keyword evidence="12" id="KW-1185">Reference proteome</keyword>
<keyword evidence="8 9" id="KW-0456">Lyase</keyword>
<name>A0A1G5RRU9_9FIRM</name>
<keyword evidence="7 9" id="KW-0057">Aromatic amino acid biosynthesis</keyword>